<proteinExistence type="predicted"/>
<evidence type="ECO:0000313" key="3">
    <source>
        <dbReference type="EMBL" id="EPT00108.1"/>
    </source>
</evidence>
<dbReference type="SUPFAM" id="SSF56112">
    <property type="entry name" value="Protein kinase-like (PK-like)"/>
    <property type="match status" value="1"/>
</dbReference>
<accession>S8E608</accession>
<dbReference type="HOGENOM" id="CLU_052197_0_0_1"/>
<dbReference type="InterPro" id="IPR000719">
    <property type="entry name" value="Prot_kinase_dom"/>
</dbReference>
<dbReference type="AlphaFoldDB" id="S8E608"/>
<name>S8E608_FOMSC</name>
<dbReference type="Proteomes" id="UP000015241">
    <property type="component" value="Unassembled WGS sequence"/>
</dbReference>
<feature type="domain" description="Protein kinase" evidence="2">
    <location>
        <begin position="74"/>
        <end position="342"/>
    </location>
</feature>
<dbReference type="InterPro" id="IPR011009">
    <property type="entry name" value="Kinase-like_dom_sf"/>
</dbReference>
<dbReference type="OrthoDB" id="2792339at2759"/>
<keyword evidence="4" id="KW-1185">Reference proteome</keyword>
<feature type="region of interest" description="Disordered" evidence="1">
    <location>
        <begin position="176"/>
        <end position="215"/>
    </location>
</feature>
<organism evidence="3 4">
    <name type="scientific">Fomitopsis schrenkii</name>
    <name type="common">Brown rot fungus</name>
    <dbReference type="NCBI Taxonomy" id="2126942"/>
    <lineage>
        <taxon>Eukaryota</taxon>
        <taxon>Fungi</taxon>
        <taxon>Dikarya</taxon>
        <taxon>Basidiomycota</taxon>
        <taxon>Agaricomycotina</taxon>
        <taxon>Agaricomycetes</taxon>
        <taxon>Polyporales</taxon>
        <taxon>Fomitopsis</taxon>
    </lineage>
</organism>
<evidence type="ECO:0000256" key="1">
    <source>
        <dbReference type="SAM" id="MobiDB-lite"/>
    </source>
</evidence>
<feature type="compositionally biased region" description="Acidic residues" evidence="1">
    <location>
        <begin position="176"/>
        <end position="198"/>
    </location>
</feature>
<dbReference type="EMBL" id="KE504151">
    <property type="protein sequence ID" value="EPT00108.1"/>
    <property type="molecule type" value="Genomic_DNA"/>
</dbReference>
<dbReference type="PROSITE" id="PS50011">
    <property type="entry name" value="PROTEIN_KINASE_DOM"/>
    <property type="match status" value="1"/>
</dbReference>
<dbReference type="GO" id="GO:0004672">
    <property type="term" value="F:protein kinase activity"/>
    <property type="evidence" value="ECO:0007669"/>
    <property type="project" value="InterPro"/>
</dbReference>
<evidence type="ECO:0000259" key="2">
    <source>
        <dbReference type="PROSITE" id="PS50011"/>
    </source>
</evidence>
<gene>
    <name evidence="3" type="ORF">FOMPIDRAFT_100589</name>
</gene>
<dbReference type="InParanoid" id="S8E608"/>
<dbReference type="GO" id="GO:0005524">
    <property type="term" value="F:ATP binding"/>
    <property type="evidence" value="ECO:0007669"/>
    <property type="project" value="InterPro"/>
</dbReference>
<evidence type="ECO:0000313" key="4">
    <source>
        <dbReference type="Proteomes" id="UP000015241"/>
    </source>
</evidence>
<sequence length="342" mass="38988">MDILFTDSLVSQQNPSQSQYSTLTLKVDPGSEPIRLSRHSSFPARQYDFKKTRFIPKSNWPATLTPLNGADLSLELGEFIGGGRSAVVYSVNVLATEPRGESNPPTVTLRSPELCIKVARPNHCRTLAREAWVYERLAEGVQQGVNVPRCYGFFTTELRPEQLPFPLWLGEEYDEGVTPEDIDSDDPTQDDSLPDDNDPYNQAGHSGPREHSSWVEWRPEATKPLLSVLVMARGGEIYTHEDHEDDSTRKDVISILDDLSRGYIFHYDLRMPNLIRAPTDTQECPRHHCVHQWNIIDFASTFADKAEKDAQAKKSKLKTIREFQRDNFTEEYFLTGSRDWQS</sequence>
<reference evidence="3 4" key="1">
    <citation type="journal article" date="2012" name="Science">
        <title>The Paleozoic origin of enzymatic lignin decomposition reconstructed from 31 fungal genomes.</title>
        <authorList>
            <person name="Floudas D."/>
            <person name="Binder M."/>
            <person name="Riley R."/>
            <person name="Barry K."/>
            <person name="Blanchette R.A."/>
            <person name="Henrissat B."/>
            <person name="Martinez A.T."/>
            <person name="Otillar R."/>
            <person name="Spatafora J.W."/>
            <person name="Yadav J.S."/>
            <person name="Aerts A."/>
            <person name="Benoit I."/>
            <person name="Boyd A."/>
            <person name="Carlson A."/>
            <person name="Copeland A."/>
            <person name="Coutinho P.M."/>
            <person name="de Vries R.P."/>
            <person name="Ferreira P."/>
            <person name="Findley K."/>
            <person name="Foster B."/>
            <person name="Gaskell J."/>
            <person name="Glotzer D."/>
            <person name="Gorecki P."/>
            <person name="Heitman J."/>
            <person name="Hesse C."/>
            <person name="Hori C."/>
            <person name="Igarashi K."/>
            <person name="Jurgens J.A."/>
            <person name="Kallen N."/>
            <person name="Kersten P."/>
            <person name="Kohler A."/>
            <person name="Kuees U."/>
            <person name="Kumar T.K.A."/>
            <person name="Kuo A."/>
            <person name="LaButti K."/>
            <person name="Larrondo L.F."/>
            <person name="Lindquist E."/>
            <person name="Ling A."/>
            <person name="Lombard V."/>
            <person name="Lucas S."/>
            <person name="Lundell T."/>
            <person name="Martin R."/>
            <person name="McLaughlin D.J."/>
            <person name="Morgenstern I."/>
            <person name="Morin E."/>
            <person name="Murat C."/>
            <person name="Nagy L.G."/>
            <person name="Nolan M."/>
            <person name="Ohm R.A."/>
            <person name="Patyshakuliyeva A."/>
            <person name="Rokas A."/>
            <person name="Ruiz-Duenas F.J."/>
            <person name="Sabat G."/>
            <person name="Salamov A."/>
            <person name="Samejima M."/>
            <person name="Schmutz J."/>
            <person name="Slot J.C."/>
            <person name="St John F."/>
            <person name="Stenlid J."/>
            <person name="Sun H."/>
            <person name="Sun S."/>
            <person name="Syed K."/>
            <person name="Tsang A."/>
            <person name="Wiebenga A."/>
            <person name="Young D."/>
            <person name="Pisabarro A."/>
            <person name="Eastwood D.C."/>
            <person name="Martin F."/>
            <person name="Cullen D."/>
            <person name="Grigoriev I.V."/>
            <person name="Hibbett D.S."/>
        </authorList>
    </citation>
    <scope>NUCLEOTIDE SEQUENCE</scope>
    <source>
        <strain evidence="4">FP-58527</strain>
    </source>
</reference>
<dbReference type="eggNOG" id="ENOG502SV4Q">
    <property type="taxonomic scope" value="Eukaryota"/>
</dbReference>
<protein>
    <recommendedName>
        <fullName evidence="2">Protein kinase domain-containing protein</fullName>
    </recommendedName>
</protein>